<evidence type="ECO:0000256" key="5">
    <source>
        <dbReference type="ARBA" id="ARBA00023136"/>
    </source>
</evidence>
<evidence type="ECO:0000256" key="7">
    <source>
        <dbReference type="SAM" id="MobiDB-lite"/>
    </source>
</evidence>
<feature type="transmembrane region" description="Helical" evidence="8">
    <location>
        <begin position="395"/>
        <end position="416"/>
    </location>
</feature>
<keyword evidence="12" id="KW-1185">Reference proteome</keyword>
<dbReference type="InterPro" id="IPR032807">
    <property type="entry name" value="GNVR"/>
</dbReference>
<gene>
    <name evidence="11" type="primary">epsF</name>
    <name evidence="11" type="ORF">E5K04_04895</name>
</gene>
<feature type="domain" description="Tyrosine-protein kinase G-rich" evidence="10">
    <location>
        <begin position="345"/>
        <end position="418"/>
    </location>
</feature>
<accession>A0A4T0V239</accession>
<comment type="subcellular location">
    <subcellularLocation>
        <location evidence="1">Cell membrane</location>
        <topology evidence="1">Multi-pass membrane protein</topology>
    </subcellularLocation>
</comment>
<dbReference type="Pfam" id="PF13807">
    <property type="entry name" value="GNVR"/>
    <property type="match status" value="1"/>
</dbReference>
<proteinExistence type="predicted"/>
<keyword evidence="3 8" id="KW-0812">Transmembrane</keyword>
<dbReference type="PANTHER" id="PTHR32309:SF13">
    <property type="entry name" value="FERRIC ENTEROBACTIN TRANSPORT PROTEIN FEPE"/>
    <property type="match status" value="1"/>
</dbReference>
<dbReference type="RefSeq" id="WP_136551770.1">
    <property type="nucleotide sequence ID" value="NZ_STGJ01000003.1"/>
</dbReference>
<evidence type="ECO:0000256" key="3">
    <source>
        <dbReference type="ARBA" id="ARBA00022692"/>
    </source>
</evidence>
<comment type="caution">
    <text evidence="11">The sequence shown here is derived from an EMBL/GenBank/DDBJ whole genome shotgun (WGS) entry which is preliminary data.</text>
</comment>
<feature type="coiled-coil region" evidence="6">
    <location>
        <begin position="255"/>
        <end position="356"/>
    </location>
</feature>
<dbReference type="AlphaFoldDB" id="A0A4T0V239"/>
<dbReference type="GO" id="GO:0005886">
    <property type="term" value="C:plasma membrane"/>
    <property type="evidence" value="ECO:0007669"/>
    <property type="project" value="UniProtKB-SubCell"/>
</dbReference>
<keyword evidence="5 8" id="KW-0472">Membrane</keyword>
<dbReference type="GO" id="GO:0004713">
    <property type="term" value="F:protein tyrosine kinase activity"/>
    <property type="evidence" value="ECO:0007669"/>
    <property type="project" value="TreeGrafter"/>
</dbReference>
<feature type="region of interest" description="Disordered" evidence="7">
    <location>
        <begin position="450"/>
        <end position="470"/>
    </location>
</feature>
<evidence type="ECO:0000256" key="6">
    <source>
        <dbReference type="SAM" id="Coils"/>
    </source>
</evidence>
<evidence type="ECO:0000259" key="9">
    <source>
        <dbReference type="Pfam" id="PF02706"/>
    </source>
</evidence>
<dbReference type="InterPro" id="IPR050445">
    <property type="entry name" value="Bact_polysacc_biosynth/exp"/>
</dbReference>
<evidence type="ECO:0000313" key="11">
    <source>
        <dbReference type="EMBL" id="TIC85321.1"/>
    </source>
</evidence>
<keyword evidence="2" id="KW-1003">Cell membrane</keyword>
<reference evidence="11 12" key="1">
    <citation type="submission" date="2019-04" db="EMBL/GenBank/DDBJ databases">
        <title>Crenobacter sp. nov.</title>
        <authorList>
            <person name="Shi S."/>
        </authorList>
    </citation>
    <scope>NUCLEOTIDE SEQUENCE [LARGE SCALE GENOMIC DNA]</scope>
    <source>
        <strain evidence="11 12">GY 70310</strain>
    </source>
</reference>
<dbReference type="InterPro" id="IPR017468">
    <property type="entry name" value="Chain_len_reg_EpsF"/>
</dbReference>
<sequence length="470" mass="50927">MDLQRLLLIVRARWKLGVWVLALTVLSALAISLALPRQYVASTAVVLDVKSPDPVAGMVLPGLMQPSYLATQMDIIKSERVAARAAQMLGLQKDPVLRGEWMAETGGKADFAGWVGQQLREALSVNPVRDSTVLNIDFVAKSPEFAAQAANAFARAYIDTSIQLRAAPAQQYAGWFDEQVRLQREQLEQAQLALSAFQQKTGIVASDERLDFETARLNDLSSLLTQVESQKMEADSKARTAQSGNLPEVLQNPLVVQLRGEVARLESELRQQVARTGVNHPQVRQLQAQLAELKGSLSAEIARVRASLGASGKAGLYRAEDLQAAIAQQKTKILELKKERDEISVLQLEVANAQKAYDAVSARAAQSRLESQMVQTNVSVLSVAEPPLMPASPKILLNLVVAAVVGLVLAIVAMLVRELSDRRVRLDGELVEICGVAQIGSLQRVRPAAEKTAKRLGSPGAPQLGEKSHG</sequence>
<evidence type="ECO:0000259" key="10">
    <source>
        <dbReference type="Pfam" id="PF13807"/>
    </source>
</evidence>
<keyword evidence="4 8" id="KW-1133">Transmembrane helix</keyword>
<dbReference type="OrthoDB" id="8559110at2"/>
<keyword evidence="6" id="KW-0175">Coiled coil</keyword>
<feature type="domain" description="Polysaccharide chain length determinant N-terminal" evidence="9">
    <location>
        <begin position="1"/>
        <end position="87"/>
    </location>
</feature>
<dbReference type="InterPro" id="IPR003856">
    <property type="entry name" value="LPS_length_determ_N"/>
</dbReference>
<protein>
    <submittedName>
        <fullName evidence="11">Chain length determinant protein EpsF</fullName>
    </submittedName>
</protein>
<evidence type="ECO:0000313" key="12">
    <source>
        <dbReference type="Proteomes" id="UP000308891"/>
    </source>
</evidence>
<dbReference type="NCBIfam" id="TIGR03017">
    <property type="entry name" value="EpsF"/>
    <property type="match status" value="1"/>
</dbReference>
<evidence type="ECO:0000256" key="8">
    <source>
        <dbReference type="SAM" id="Phobius"/>
    </source>
</evidence>
<evidence type="ECO:0000256" key="1">
    <source>
        <dbReference type="ARBA" id="ARBA00004651"/>
    </source>
</evidence>
<dbReference type="Pfam" id="PF02706">
    <property type="entry name" value="Wzz"/>
    <property type="match status" value="1"/>
</dbReference>
<evidence type="ECO:0000256" key="4">
    <source>
        <dbReference type="ARBA" id="ARBA00022989"/>
    </source>
</evidence>
<dbReference type="EMBL" id="STGJ01000003">
    <property type="protein sequence ID" value="TIC85321.1"/>
    <property type="molecule type" value="Genomic_DNA"/>
</dbReference>
<evidence type="ECO:0000256" key="2">
    <source>
        <dbReference type="ARBA" id="ARBA00022475"/>
    </source>
</evidence>
<dbReference type="PANTHER" id="PTHR32309">
    <property type="entry name" value="TYROSINE-PROTEIN KINASE"/>
    <property type="match status" value="1"/>
</dbReference>
<organism evidence="11 12">
    <name type="scientific">Crenobacter intestini</name>
    <dbReference type="NCBI Taxonomy" id="2563443"/>
    <lineage>
        <taxon>Bacteria</taxon>
        <taxon>Pseudomonadati</taxon>
        <taxon>Pseudomonadota</taxon>
        <taxon>Betaproteobacteria</taxon>
        <taxon>Neisseriales</taxon>
        <taxon>Neisseriaceae</taxon>
        <taxon>Crenobacter</taxon>
    </lineage>
</organism>
<name>A0A4T0V239_9NEIS</name>
<dbReference type="Proteomes" id="UP000308891">
    <property type="component" value="Unassembled WGS sequence"/>
</dbReference>